<dbReference type="WBParaSite" id="SSLN_0002050101-mRNA-1">
    <property type="protein sequence ID" value="SSLN_0002050101-mRNA-1"/>
    <property type="gene ID" value="SSLN_0002050101"/>
</dbReference>
<organism evidence="2">
    <name type="scientific">Schistocephalus solidus</name>
    <name type="common">Tapeworm</name>
    <dbReference type="NCBI Taxonomy" id="70667"/>
    <lineage>
        <taxon>Eukaryota</taxon>
        <taxon>Metazoa</taxon>
        <taxon>Spiralia</taxon>
        <taxon>Lophotrochozoa</taxon>
        <taxon>Platyhelminthes</taxon>
        <taxon>Cestoda</taxon>
        <taxon>Eucestoda</taxon>
        <taxon>Diphyllobothriidea</taxon>
        <taxon>Diphyllobothriidae</taxon>
        <taxon>Schistocephalus</taxon>
    </lineage>
</organism>
<evidence type="ECO:0000313" key="2">
    <source>
        <dbReference type="WBParaSite" id="SSLN_0002050101-mRNA-1"/>
    </source>
</evidence>
<dbReference type="AlphaFoldDB" id="A0A183TTG9"/>
<name>A0A183TTG9_SCHSO</name>
<accession>A0A183TTG9</accession>
<reference evidence="2" key="1">
    <citation type="submission" date="2016-06" db="UniProtKB">
        <authorList>
            <consortium name="WormBaseParasite"/>
        </authorList>
    </citation>
    <scope>IDENTIFICATION</scope>
</reference>
<feature type="region of interest" description="Disordered" evidence="1">
    <location>
        <begin position="1"/>
        <end position="22"/>
    </location>
</feature>
<evidence type="ECO:0000256" key="1">
    <source>
        <dbReference type="SAM" id="MobiDB-lite"/>
    </source>
</evidence>
<sequence>LEAREREAALRQKEAQQHHEKERVAARIRKEWEAQAEAAAFTARQERLRREEEESLSANRVYIGADSVVTVSFPSESIQHASTKPSS</sequence>
<proteinExistence type="predicted"/>
<protein>
    <submittedName>
        <fullName evidence="2">CCDC66 domain-containing protein</fullName>
    </submittedName>
</protein>